<protein>
    <submittedName>
        <fullName evidence="1">Uncharacterized protein</fullName>
    </submittedName>
</protein>
<name>A0A3Q7EIL2_SOLLC</name>
<proteinExistence type="predicted"/>
<dbReference type="Proteomes" id="UP000004994">
    <property type="component" value="Chromosome 1"/>
</dbReference>
<accession>A0A3Q7EIL2</accession>
<sequence length="134" mass="15792">MFVHDSKPINRKLKINQSNRESKVKTIDFCNEMEKMILSFLHLIIVEDRHSEIEWNFILVPESFELWEYSIVGMKQIFNLESTTGRQQQFLGFLLMENVFKQGAVSFLYRMVKSENSNGKLKLLISGISVWDEI</sequence>
<evidence type="ECO:0000313" key="1">
    <source>
        <dbReference type="EnsemblPlants" id="Solyc01g081535.1.1"/>
    </source>
</evidence>
<organism evidence="1">
    <name type="scientific">Solanum lycopersicum</name>
    <name type="common">Tomato</name>
    <name type="synonym">Lycopersicon esculentum</name>
    <dbReference type="NCBI Taxonomy" id="4081"/>
    <lineage>
        <taxon>Eukaryota</taxon>
        <taxon>Viridiplantae</taxon>
        <taxon>Streptophyta</taxon>
        <taxon>Embryophyta</taxon>
        <taxon>Tracheophyta</taxon>
        <taxon>Spermatophyta</taxon>
        <taxon>Magnoliopsida</taxon>
        <taxon>eudicotyledons</taxon>
        <taxon>Gunneridae</taxon>
        <taxon>Pentapetalae</taxon>
        <taxon>asterids</taxon>
        <taxon>lamiids</taxon>
        <taxon>Solanales</taxon>
        <taxon>Solanaceae</taxon>
        <taxon>Solanoideae</taxon>
        <taxon>Solaneae</taxon>
        <taxon>Solanum</taxon>
        <taxon>Solanum subgen. Lycopersicon</taxon>
    </lineage>
</organism>
<evidence type="ECO:0000313" key="2">
    <source>
        <dbReference type="Proteomes" id="UP000004994"/>
    </source>
</evidence>
<dbReference type="InParanoid" id="A0A3Q7EIL2"/>
<keyword evidence="2" id="KW-1185">Reference proteome</keyword>
<reference evidence="1" key="1">
    <citation type="journal article" date="2012" name="Nature">
        <title>The tomato genome sequence provides insights into fleshy fruit evolution.</title>
        <authorList>
            <consortium name="Tomato Genome Consortium"/>
        </authorList>
    </citation>
    <scope>NUCLEOTIDE SEQUENCE [LARGE SCALE GENOMIC DNA]</scope>
    <source>
        <strain evidence="1">cv. Heinz 1706</strain>
    </source>
</reference>
<dbReference type="EnsemblPlants" id="Solyc01g081535.1.1">
    <property type="protein sequence ID" value="Solyc01g081535.1.1"/>
    <property type="gene ID" value="Solyc01g081535.1"/>
</dbReference>
<dbReference type="AlphaFoldDB" id="A0A3Q7EIL2"/>
<reference evidence="1" key="2">
    <citation type="submission" date="2019-01" db="UniProtKB">
        <authorList>
            <consortium name="EnsemblPlants"/>
        </authorList>
    </citation>
    <scope>IDENTIFICATION</scope>
    <source>
        <strain evidence="1">cv. Heinz 1706</strain>
    </source>
</reference>
<dbReference type="Gramene" id="Solyc01g081535.1.1">
    <property type="protein sequence ID" value="Solyc01g081535.1.1"/>
    <property type="gene ID" value="Solyc01g081535.1"/>
</dbReference>